<evidence type="ECO:0000313" key="3">
    <source>
        <dbReference type="Proteomes" id="UP001459277"/>
    </source>
</evidence>
<gene>
    <name evidence="2" type="ORF">SO802_030925</name>
</gene>
<name>A0AAW2BIZ0_9ROSI</name>
<dbReference type="AlphaFoldDB" id="A0AAW2BIZ0"/>
<evidence type="ECO:0000313" key="2">
    <source>
        <dbReference type="EMBL" id="KAK9985974.1"/>
    </source>
</evidence>
<keyword evidence="1" id="KW-0812">Transmembrane</keyword>
<evidence type="ECO:0008006" key="4">
    <source>
        <dbReference type="Google" id="ProtNLM"/>
    </source>
</evidence>
<reference evidence="2 3" key="1">
    <citation type="submission" date="2024-01" db="EMBL/GenBank/DDBJ databases">
        <title>A telomere-to-telomere, gap-free genome of sweet tea (Lithocarpus litseifolius).</title>
        <authorList>
            <person name="Zhou J."/>
        </authorList>
    </citation>
    <scope>NUCLEOTIDE SEQUENCE [LARGE SCALE GENOMIC DNA]</scope>
    <source>
        <strain evidence="2">Zhou-2022a</strain>
        <tissue evidence="2">Leaf</tissue>
    </source>
</reference>
<evidence type="ECO:0000256" key="1">
    <source>
        <dbReference type="SAM" id="Phobius"/>
    </source>
</evidence>
<proteinExistence type="predicted"/>
<keyword evidence="3" id="KW-1185">Reference proteome</keyword>
<organism evidence="2 3">
    <name type="scientific">Lithocarpus litseifolius</name>
    <dbReference type="NCBI Taxonomy" id="425828"/>
    <lineage>
        <taxon>Eukaryota</taxon>
        <taxon>Viridiplantae</taxon>
        <taxon>Streptophyta</taxon>
        <taxon>Embryophyta</taxon>
        <taxon>Tracheophyta</taxon>
        <taxon>Spermatophyta</taxon>
        <taxon>Magnoliopsida</taxon>
        <taxon>eudicotyledons</taxon>
        <taxon>Gunneridae</taxon>
        <taxon>Pentapetalae</taxon>
        <taxon>rosids</taxon>
        <taxon>fabids</taxon>
        <taxon>Fagales</taxon>
        <taxon>Fagaceae</taxon>
        <taxon>Lithocarpus</taxon>
    </lineage>
</organism>
<sequence>MTSKTSASCEFTVIFSVIIGIASLLIWAMVYIDQDPAPQVTLLNLSASNFQISNSGLVAEWEAEILIFKYITPDLGLYSLPYTWKYPVYDSVQAFIKYKEHVLAVNSTRLKPTWGVLGLDTVIVKFSTRGLECKDFVFHEIKKDRDAGAVTFGMEVFLWNDQRCTKPLWAQCTNLRVDFNQANWVVSSAERCNVTRRMWQ</sequence>
<keyword evidence="1" id="KW-0472">Membrane</keyword>
<comment type="caution">
    <text evidence="2">The sequence shown here is derived from an EMBL/GenBank/DDBJ whole genome shotgun (WGS) entry which is preliminary data.</text>
</comment>
<keyword evidence="1" id="KW-1133">Transmembrane helix</keyword>
<accession>A0AAW2BIZ0</accession>
<dbReference type="Proteomes" id="UP001459277">
    <property type="component" value="Unassembled WGS sequence"/>
</dbReference>
<protein>
    <recommendedName>
        <fullName evidence="4">Late embryogenesis abundant protein LEA-2 subgroup domain-containing protein</fullName>
    </recommendedName>
</protein>
<dbReference type="EMBL" id="JAZDWU010000011">
    <property type="protein sequence ID" value="KAK9985974.1"/>
    <property type="molecule type" value="Genomic_DNA"/>
</dbReference>
<feature type="transmembrane region" description="Helical" evidence="1">
    <location>
        <begin position="12"/>
        <end position="32"/>
    </location>
</feature>